<dbReference type="CDD" id="cd02094">
    <property type="entry name" value="P-type_ATPase_Cu-like"/>
    <property type="match status" value="1"/>
</dbReference>
<keyword evidence="11 15" id="KW-1133">Transmembrane helix</keyword>
<dbReference type="SUPFAM" id="SSF81665">
    <property type="entry name" value="Calcium ATPase, transmembrane domain M"/>
    <property type="match status" value="1"/>
</dbReference>
<dbReference type="InterPro" id="IPR036412">
    <property type="entry name" value="HAD-like_sf"/>
</dbReference>
<accession>A0A6A7AFH9</accession>
<evidence type="ECO:0000256" key="9">
    <source>
        <dbReference type="ARBA" id="ARBA00022842"/>
    </source>
</evidence>
<dbReference type="InterPro" id="IPR023214">
    <property type="entry name" value="HAD_sf"/>
</dbReference>
<evidence type="ECO:0000256" key="4">
    <source>
        <dbReference type="ARBA" id="ARBA00022692"/>
    </source>
</evidence>
<evidence type="ECO:0000256" key="5">
    <source>
        <dbReference type="ARBA" id="ARBA00022723"/>
    </source>
</evidence>
<evidence type="ECO:0000256" key="7">
    <source>
        <dbReference type="ARBA" id="ARBA00022741"/>
    </source>
</evidence>
<evidence type="ECO:0000256" key="13">
    <source>
        <dbReference type="ARBA" id="ARBA00023065"/>
    </source>
</evidence>
<dbReference type="Gene3D" id="3.30.70.100">
    <property type="match status" value="3"/>
</dbReference>
<dbReference type="GO" id="GO:0016887">
    <property type="term" value="F:ATP hydrolysis activity"/>
    <property type="evidence" value="ECO:0007669"/>
    <property type="project" value="InterPro"/>
</dbReference>
<evidence type="ECO:0000256" key="8">
    <source>
        <dbReference type="ARBA" id="ARBA00022840"/>
    </source>
</evidence>
<feature type="transmembrane region" description="Helical" evidence="15">
    <location>
        <begin position="794"/>
        <end position="822"/>
    </location>
</feature>
<keyword evidence="7 15" id="KW-0547">Nucleotide-binding</keyword>
<keyword evidence="10" id="KW-1278">Translocase</keyword>
<dbReference type="SUPFAM" id="SSF55008">
    <property type="entry name" value="HMA, heavy metal-associated domain"/>
    <property type="match status" value="3"/>
</dbReference>
<dbReference type="SFLD" id="SFLDF00027">
    <property type="entry name" value="p-type_atpase"/>
    <property type="match status" value="1"/>
</dbReference>
<dbReference type="SFLD" id="SFLDS00003">
    <property type="entry name" value="Haloacid_Dehalogenase"/>
    <property type="match status" value="1"/>
</dbReference>
<dbReference type="PRINTS" id="PR00119">
    <property type="entry name" value="CATATPASE"/>
</dbReference>
<name>A0A6A7AFH9_9PLEO</name>
<dbReference type="Gene3D" id="3.40.1110.10">
    <property type="entry name" value="Calcium-transporting ATPase, cytoplasmic domain N"/>
    <property type="match status" value="1"/>
</dbReference>
<dbReference type="CDD" id="cd00371">
    <property type="entry name" value="HMA"/>
    <property type="match status" value="2"/>
</dbReference>
<dbReference type="SUPFAM" id="SSF81653">
    <property type="entry name" value="Calcium ATPase, transduction domain A"/>
    <property type="match status" value="1"/>
</dbReference>
<feature type="transmembrane region" description="Helical" evidence="15">
    <location>
        <begin position="600"/>
        <end position="617"/>
    </location>
</feature>
<dbReference type="EMBL" id="MU006218">
    <property type="protein sequence ID" value="KAF2831427.1"/>
    <property type="molecule type" value="Genomic_DNA"/>
</dbReference>
<evidence type="ECO:0000313" key="18">
    <source>
        <dbReference type="EMBL" id="KAF2831427.1"/>
    </source>
</evidence>
<dbReference type="Pfam" id="PF00702">
    <property type="entry name" value="Hydrolase"/>
    <property type="match status" value="1"/>
</dbReference>
<dbReference type="SUPFAM" id="SSF81660">
    <property type="entry name" value="Metal cation-transporting ATPase, ATP-binding domain N"/>
    <property type="match status" value="1"/>
</dbReference>
<proteinExistence type="inferred from homology"/>
<feature type="transmembrane region" description="Helical" evidence="15">
    <location>
        <begin position="568"/>
        <end position="588"/>
    </location>
</feature>
<dbReference type="InterPro" id="IPR006121">
    <property type="entry name" value="HMA_dom"/>
</dbReference>
<dbReference type="InterPro" id="IPR006122">
    <property type="entry name" value="HMA_Cu_ion-bd"/>
</dbReference>
<dbReference type="Gene3D" id="2.70.150.10">
    <property type="entry name" value="Calcium-transporting ATPase, cytoplasmic transduction domain A"/>
    <property type="match status" value="1"/>
</dbReference>
<dbReference type="InterPro" id="IPR018303">
    <property type="entry name" value="ATPase_P-typ_P_site"/>
</dbReference>
<evidence type="ECO:0000256" key="6">
    <source>
        <dbReference type="ARBA" id="ARBA00022737"/>
    </source>
</evidence>
<dbReference type="Pfam" id="PF00403">
    <property type="entry name" value="HMA"/>
    <property type="match status" value="3"/>
</dbReference>
<comment type="similarity">
    <text evidence="2 15">Belongs to the cation transport ATPase (P-type) (TC 3.A.3) family. Type IB subfamily.</text>
</comment>
<feature type="transmembrane region" description="Helical" evidence="15">
    <location>
        <begin position="1168"/>
        <end position="1193"/>
    </location>
</feature>
<keyword evidence="12" id="KW-0186">Copper</keyword>
<dbReference type="FunFam" id="3.30.70.100:FF:000043">
    <property type="entry name" value="Copper-transporting ATPase 2"/>
    <property type="match status" value="1"/>
</dbReference>
<dbReference type="InterPro" id="IPR008250">
    <property type="entry name" value="ATPase_P-typ_transduc_dom_A_sf"/>
</dbReference>
<dbReference type="NCBIfam" id="TIGR00003">
    <property type="entry name" value="copper ion binding protein"/>
    <property type="match status" value="1"/>
</dbReference>
<dbReference type="PANTHER" id="PTHR43520:SF32">
    <property type="entry name" value="COPPER RESISTANCE P-TYPE ATPASE (EUROFUNG)"/>
    <property type="match status" value="1"/>
</dbReference>
<dbReference type="Pfam" id="PF00122">
    <property type="entry name" value="E1-E2_ATPase"/>
    <property type="match status" value="1"/>
</dbReference>
<sequence length="1305" mass="142172">MSPATTTKLRGPLQELTVTTCFISNLHCPSCVEAIKTSLASLEPAPEDILVSIVSHSVVVRHATFLPVQDILASLEAAGFELHSIFQDKSEVQVSIPIEKSNEWYTSLERAVSRWATAEHLHGKNDDLLKRQLHMEQCEQCMREEGGVSLNFNSEEAFEFKPSPTIATPRHGSYDGSFEQDSLTFGTFTGVETTEVATLYKATLAITGMTCSSCVSAITHAVQQLPSVQSINVNLLTHTGTVVFNGNHRCDEIVSTIEDCGFEVIVEKVEEVQPLAPMNAASKARSEIWRATYAIGGMTCSRCSGFVTDALKQHTWIEKVDVNLVSNTATVFFRGKEHLPEIKESIEDVGYDATLDQVVLDGVVADEVLERSVAIRVEGMFCHHCPRNITRRLEEVFDERITVYTGTSPFSHQAPILHIRYTHDPPSFTIRDIFNTISALNPAFEPSVFHPPTIEERAREMHAHERKRILFRLILCIIVAIPTFILGIVFMSLIKSTHPIRKYLMGSMWAGNVTRLNWSLFILATPIYFFAADTFHRRAIKEIRAMWRPGSRTPFLHRFTRFGSMNMLISLGTSIAFFASVVELVLAAVKKSSGSMNDSYFDAVVFLTMFLLIGRFLEAYSKAKTGDAVTSLGKLRPDKAVLVDLEKEDHSIDADLLEIGDIVRVHHGTSPPFDGVVLDGNSIFDESSLTGESRPVKKSAGDTVFSGTVNKGSPVKIKITTISGTSMLDQIIAAVREGQTKRAPVERVADTITSHFVPFVIAIAIVTWLIWLLLGTTGGIPKDWKNEGAGGWALWSLRFAIAVFVIACPCGIGLAAPTALFVGGGLAAKHGILVRGGGEAFQEASSLDCIVFDKTGTLTEGGDPAVTDHQFSGIRNSSLVLGITKALEQNSNHPIARALVSFCNKQLHDTPTAVDVDEVPGKGLKGTFRLDGNEVIAIIGNERFMADHNVSVDAENATALQSWKSQGKSVALIALSLPQLQDVTESPTSRSGGSDVSESPSAATTTSPSPPTWQLACIFSIADPLRPEAISVISALKKRGIAVWMLSGDNSITATAVGLQVGIPSSNIIAGVLPDQKAEKIKYLQQTLTKPPKSTLFKRKSAKTHRATIAMVGDGINDAPALSTADLSIAIGSGSDIALSSSSFILINSRLTTILTLLDLSRVVFRRVYFNFGWALIYNLIAMPVAAGVLFPITYGAKKMDMHHDGVGMEGGMAMETGGQRHVRLDPVWASLAMALSSVSVVCGWFDAGERCEEVEYGKNIWIEKSCLGIIMEGHSFLVLLASDILQNDTNIMIKHRRTQYILHS</sequence>
<dbReference type="InterPro" id="IPR027256">
    <property type="entry name" value="P-typ_ATPase_IB"/>
</dbReference>
<keyword evidence="9" id="KW-0460">Magnesium</keyword>
<dbReference type="PROSITE" id="PS01047">
    <property type="entry name" value="HMA_1"/>
    <property type="match status" value="2"/>
</dbReference>
<dbReference type="FunFam" id="2.70.150.10:FF:000068">
    <property type="entry name" value="Copper resistance-associated P-type ATPase"/>
    <property type="match status" value="1"/>
</dbReference>
<evidence type="ECO:0000256" key="2">
    <source>
        <dbReference type="ARBA" id="ARBA00006024"/>
    </source>
</evidence>
<gene>
    <name evidence="18" type="ORF">CC86DRAFT_139041</name>
</gene>
<dbReference type="GO" id="GO:0005524">
    <property type="term" value="F:ATP binding"/>
    <property type="evidence" value="ECO:0007669"/>
    <property type="project" value="UniProtKB-UniRule"/>
</dbReference>
<evidence type="ECO:0000256" key="14">
    <source>
        <dbReference type="ARBA" id="ARBA00023136"/>
    </source>
</evidence>
<keyword evidence="6" id="KW-0677">Repeat</keyword>
<evidence type="ECO:0000256" key="10">
    <source>
        <dbReference type="ARBA" id="ARBA00022967"/>
    </source>
</evidence>
<dbReference type="InterPro" id="IPR044492">
    <property type="entry name" value="P_typ_ATPase_HD_dom"/>
</dbReference>
<evidence type="ECO:0000256" key="16">
    <source>
        <dbReference type="SAM" id="MobiDB-lite"/>
    </source>
</evidence>
<evidence type="ECO:0000256" key="15">
    <source>
        <dbReference type="RuleBase" id="RU362081"/>
    </source>
</evidence>
<dbReference type="GO" id="GO:0016020">
    <property type="term" value="C:membrane"/>
    <property type="evidence" value="ECO:0007669"/>
    <property type="project" value="UniProtKB-SubCell"/>
</dbReference>
<evidence type="ECO:0000256" key="11">
    <source>
        <dbReference type="ARBA" id="ARBA00022989"/>
    </source>
</evidence>
<evidence type="ECO:0000313" key="19">
    <source>
        <dbReference type="Proteomes" id="UP000799424"/>
    </source>
</evidence>
<feature type="transmembrane region" description="Helical" evidence="15">
    <location>
        <begin position="469"/>
        <end position="494"/>
    </location>
</feature>
<evidence type="ECO:0000256" key="3">
    <source>
        <dbReference type="ARBA" id="ARBA00022448"/>
    </source>
</evidence>
<dbReference type="NCBIfam" id="TIGR01494">
    <property type="entry name" value="ATPase_P-type"/>
    <property type="match status" value="1"/>
</dbReference>
<feature type="transmembrane region" description="Helical" evidence="15">
    <location>
        <begin position="514"/>
        <end position="531"/>
    </location>
</feature>
<keyword evidence="5 15" id="KW-0479">Metal-binding</keyword>
<dbReference type="InterPro" id="IPR023299">
    <property type="entry name" value="ATPase_P-typ_cyto_dom_N"/>
</dbReference>
<dbReference type="Proteomes" id="UP000799424">
    <property type="component" value="Unassembled WGS sequence"/>
</dbReference>
<dbReference type="GO" id="GO:0043682">
    <property type="term" value="F:P-type divalent copper transporter activity"/>
    <property type="evidence" value="ECO:0007669"/>
    <property type="project" value="TreeGrafter"/>
</dbReference>
<evidence type="ECO:0000256" key="12">
    <source>
        <dbReference type="ARBA" id="ARBA00023008"/>
    </source>
</evidence>
<dbReference type="NCBIfam" id="TIGR01525">
    <property type="entry name" value="ATPase-IB_hvy"/>
    <property type="match status" value="1"/>
</dbReference>
<dbReference type="PROSITE" id="PS00154">
    <property type="entry name" value="ATPASE_E1_E2"/>
    <property type="match status" value="1"/>
</dbReference>
<dbReference type="InterPro" id="IPR001757">
    <property type="entry name" value="P_typ_ATPase"/>
</dbReference>
<reference evidence="18" key="1">
    <citation type="journal article" date="2020" name="Stud. Mycol.">
        <title>101 Dothideomycetes genomes: a test case for predicting lifestyles and emergence of pathogens.</title>
        <authorList>
            <person name="Haridas S."/>
            <person name="Albert R."/>
            <person name="Binder M."/>
            <person name="Bloem J."/>
            <person name="Labutti K."/>
            <person name="Salamov A."/>
            <person name="Andreopoulos B."/>
            <person name="Baker S."/>
            <person name="Barry K."/>
            <person name="Bills G."/>
            <person name="Bluhm B."/>
            <person name="Cannon C."/>
            <person name="Castanera R."/>
            <person name="Culley D."/>
            <person name="Daum C."/>
            <person name="Ezra D."/>
            <person name="Gonzalez J."/>
            <person name="Henrissat B."/>
            <person name="Kuo A."/>
            <person name="Liang C."/>
            <person name="Lipzen A."/>
            <person name="Lutzoni F."/>
            <person name="Magnuson J."/>
            <person name="Mondo S."/>
            <person name="Nolan M."/>
            <person name="Ohm R."/>
            <person name="Pangilinan J."/>
            <person name="Park H.-J."/>
            <person name="Ramirez L."/>
            <person name="Alfaro M."/>
            <person name="Sun H."/>
            <person name="Tritt A."/>
            <person name="Yoshinaga Y."/>
            <person name="Zwiers L.-H."/>
            <person name="Turgeon B."/>
            <person name="Goodwin S."/>
            <person name="Spatafora J."/>
            <person name="Crous P."/>
            <person name="Grigoriev I."/>
        </authorList>
    </citation>
    <scope>NUCLEOTIDE SEQUENCE</scope>
    <source>
        <strain evidence="18">CBS 113818</strain>
    </source>
</reference>
<dbReference type="Gene3D" id="3.40.50.1000">
    <property type="entry name" value="HAD superfamily/HAD-like"/>
    <property type="match status" value="1"/>
</dbReference>
<protein>
    <submittedName>
        <fullName evidence="18">Heavy metal translocatin</fullName>
    </submittedName>
</protein>
<feature type="domain" description="HMA" evidence="17">
    <location>
        <begin position="200"/>
        <end position="265"/>
    </location>
</feature>
<dbReference type="InterPro" id="IPR059000">
    <property type="entry name" value="ATPase_P-type_domA"/>
</dbReference>
<dbReference type="PANTHER" id="PTHR43520">
    <property type="entry name" value="ATP7, ISOFORM B"/>
    <property type="match status" value="1"/>
</dbReference>
<keyword evidence="19" id="KW-1185">Reference proteome</keyword>
<dbReference type="InterPro" id="IPR017969">
    <property type="entry name" value="Heavy-metal-associated_CS"/>
</dbReference>
<dbReference type="SUPFAM" id="SSF56784">
    <property type="entry name" value="HAD-like"/>
    <property type="match status" value="1"/>
</dbReference>
<evidence type="ECO:0000256" key="1">
    <source>
        <dbReference type="ARBA" id="ARBA00004127"/>
    </source>
</evidence>
<keyword evidence="3" id="KW-0813">Transport</keyword>
<comment type="subcellular location">
    <subcellularLocation>
        <location evidence="1">Endomembrane system</location>
        <topology evidence="1">Multi-pass membrane protein</topology>
    </subcellularLocation>
    <subcellularLocation>
        <location evidence="15">Membrane</location>
    </subcellularLocation>
</comment>
<dbReference type="GO" id="GO:0005507">
    <property type="term" value="F:copper ion binding"/>
    <property type="evidence" value="ECO:0007669"/>
    <property type="project" value="InterPro"/>
</dbReference>
<feature type="domain" description="HMA" evidence="17">
    <location>
        <begin position="289"/>
        <end position="354"/>
    </location>
</feature>
<keyword evidence="13" id="KW-0406">Ion transport</keyword>
<keyword evidence="4 15" id="KW-0812">Transmembrane</keyword>
<dbReference type="InterPro" id="IPR023298">
    <property type="entry name" value="ATPase_P-typ_TM_dom_sf"/>
</dbReference>
<keyword evidence="8 15" id="KW-0067">ATP-binding</keyword>
<dbReference type="GO" id="GO:0055070">
    <property type="term" value="P:copper ion homeostasis"/>
    <property type="evidence" value="ECO:0007669"/>
    <property type="project" value="TreeGrafter"/>
</dbReference>
<dbReference type="PROSITE" id="PS50846">
    <property type="entry name" value="HMA_2"/>
    <property type="match status" value="2"/>
</dbReference>
<dbReference type="SFLD" id="SFLDG00002">
    <property type="entry name" value="C1.7:_P-type_atpase_like"/>
    <property type="match status" value="1"/>
</dbReference>
<feature type="transmembrane region" description="Helical" evidence="15">
    <location>
        <begin position="756"/>
        <end position="774"/>
    </location>
</feature>
<keyword evidence="14 15" id="KW-0472">Membrane</keyword>
<dbReference type="OrthoDB" id="432719at2759"/>
<evidence type="ECO:0000259" key="17">
    <source>
        <dbReference type="PROSITE" id="PS50846"/>
    </source>
</evidence>
<feature type="region of interest" description="Disordered" evidence="16">
    <location>
        <begin position="983"/>
        <end position="1010"/>
    </location>
</feature>
<dbReference type="InterPro" id="IPR036163">
    <property type="entry name" value="HMA_dom_sf"/>
</dbReference>
<organism evidence="18 19">
    <name type="scientific">Ophiobolus disseminans</name>
    <dbReference type="NCBI Taxonomy" id="1469910"/>
    <lineage>
        <taxon>Eukaryota</taxon>
        <taxon>Fungi</taxon>
        <taxon>Dikarya</taxon>
        <taxon>Ascomycota</taxon>
        <taxon>Pezizomycotina</taxon>
        <taxon>Dothideomycetes</taxon>
        <taxon>Pleosporomycetidae</taxon>
        <taxon>Pleosporales</taxon>
        <taxon>Pleosporineae</taxon>
        <taxon>Phaeosphaeriaceae</taxon>
        <taxon>Ophiobolus</taxon>
    </lineage>
</organism>
<feature type="compositionally biased region" description="Polar residues" evidence="16">
    <location>
        <begin position="983"/>
        <end position="998"/>
    </location>
</feature>